<gene>
    <name evidence="2" type="ORF">NCTC13163_03288</name>
</gene>
<proteinExistence type="predicted"/>
<reference evidence="2 3" key="1">
    <citation type="submission" date="2018-06" db="EMBL/GenBank/DDBJ databases">
        <authorList>
            <consortium name="Pathogen Informatics"/>
            <person name="Doyle S."/>
        </authorList>
    </citation>
    <scope>NUCLEOTIDE SEQUENCE [LARGE SCALE GENOMIC DNA]</scope>
    <source>
        <strain evidence="2 3">NCTC13163</strain>
    </source>
</reference>
<feature type="transmembrane region" description="Helical" evidence="1">
    <location>
        <begin position="52"/>
        <end position="72"/>
    </location>
</feature>
<feature type="transmembrane region" description="Helical" evidence="1">
    <location>
        <begin position="132"/>
        <end position="150"/>
    </location>
</feature>
<feature type="transmembrane region" description="Helical" evidence="1">
    <location>
        <begin position="350"/>
        <end position="369"/>
    </location>
</feature>
<protein>
    <submittedName>
        <fullName evidence="2">Uncharacterized protein</fullName>
    </submittedName>
</protein>
<feature type="transmembrane region" description="Helical" evidence="1">
    <location>
        <begin position="166"/>
        <end position="185"/>
    </location>
</feature>
<dbReference type="Proteomes" id="UP000254060">
    <property type="component" value="Unassembled WGS sequence"/>
</dbReference>
<keyword evidence="1" id="KW-0472">Membrane</keyword>
<feature type="transmembrane region" description="Helical" evidence="1">
    <location>
        <begin position="375"/>
        <end position="393"/>
    </location>
</feature>
<evidence type="ECO:0000256" key="1">
    <source>
        <dbReference type="SAM" id="Phobius"/>
    </source>
</evidence>
<dbReference type="AlphaFoldDB" id="A0A377HHG3"/>
<feature type="transmembrane region" description="Helical" evidence="1">
    <location>
        <begin position="493"/>
        <end position="514"/>
    </location>
</feature>
<organism evidence="2 3">
    <name type="scientific">Exiguobacterium aurantiacum</name>
    <dbReference type="NCBI Taxonomy" id="33987"/>
    <lineage>
        <taxon>Bacteria</taxon>
        <taxon>Bacillati</taxon>
        <taxon>Bacillota</taxon>
        <taxon>Bacilli</taxon>
        <taxon>Bacillales</taxon>
        <taxon>Bacillales Family XII. Incertae Sedis</taxon>
        <taxon>Exiguobacterium</taxon>
    </lineage>
</organism>
<name>A0A377HHG3_9BACL</name>
<keyword evidence="1" id="KW-1133">Transmembrane helix</keyword>
<sequence length="614" mass="72405">MVNKDRTLTAFLTYIVMFIFMSVYSYLLLLITHLDQISELNLIAFESDFDLIMFYVEFTAIQFIFFWIMSLFSRVDGFWNIPSSTSLFFSYRLFFNQNRGFITNIILFLAIGILTTDFSFKPLGQNSFILESFLFFLGLMLFFNALFWGIDFKNNRLKIEQRRNRIILISITTFSLGLTLLEFIESRFREYFISAVVVAYLSIIIYSLFNLLKKNLKIKYFFSGLFFREYLKADKSKKNAENLNLIFLLFEKDTAPIKALFHEILKRPELFFMRSDRGRIFFKDSSFLDLRLSREFEIFIFKLNETFRGSKYSYEVSLLNEKYFNNQQSFTEELMDVRTENIKMRNHNNLVIGLFLYSLSFLTIVMVTIDWLEMFILYVLVWSIFIRMCLRTVEIGKAFYDDLTENSHKNSFLTGTDRIVLAIKSIGEIFLLSASIYLLSYPFLVDNQGMKMCVDCFVLSFSTLWRVLEYSLSVSIFNVSFPDPLFPESTKGFVWLSTHVIQVIASLLLISISISGYMGGEKHPVYFEFIFSEENVFKIVRKSKNSPYKTKEILKYQFNGISTSMVSEKLKISDLNIIFDMLSDMHLNNTLSTKDYDHLMKLLNEDIYYFSPLK</sequence>
<evidence type="ECO:0000313" key="2">
    <source>
        <dbReference type="EMBL" id="STO53307.1"/>
    </source>
</evidence>
<dbReference type="RefSeq" id="WP_147287444.1">
    <property type="nucleotide sequence ID" value="NZ_UGGP01000003.1"/>
</dbReference>
<accession>A0A377HHG3</accession>
<feature type="transmembrane region" description="Helical" evidence="1">
    <location>
        <begin position="101"/>
        <end position="120"/>
    </location>
</feature>
<feature type="transmembrane region" description="Helical" evidence="1">
    <location>
        <begin position="12"/>
        <end position="31"/>
    </location>
</feature>
<evidence type="ECO:0000313" key="3">
    <source>
        <dbReference type="Proteomes" id="UP000254060"/>
    </source>
</evidence>
<dbReference type="EMBL" id="UGGP01000003">
    <property type="protein sequence ID" value="STO53307.1"/>
    <property type="molecule type" value="Genomic_DNA"/>
</dbReference>
<feature type="transmembrane region" description="Helical" evidence="1">
    <location>
        <begin position="419"/>
        <end position="440"/>
    </location>
</feature>
<feature type="transmembrane region" description="Helical" evidence="1">
    <location>
        <begin position="191"/>
        <end position="212"/>
    </location>
</feature>
<keyword evidence="1" id="KW-0812">Transmembrane</keyword>